<name>W0VE70_9BURK</name>
<proteinExistence type="predicted"/>
<dbReference type="EMBL" id="HG322949">
    <property type="protein sequence ID" value="CDG85713.1"/>
    <property type="molecule type" value="Genomic_DNA"/>
</dbReference>
<accession>W0VE70</accession>
<evidence type="ECO:0000256" key="1">
    <source>
        <dbReference type="SAM" id="MobiDB-lite"/>
    </source>
</evidence>
<reference evidence="2 3" key="1">
    <citation type="journal article" date="2015" name="Genome Announc.">
        <title>Genome Sequence of Mushroom Soft-Rot Pathogen Janthinobacterium agaricidamnosum.</title>
        <authorList>
            <person name="Graupner K."/>
            <person name="Lackner G."/>
            <person name="Hertweck C."/>
        </authorList>
    </citation>
    <scope>NUCLEOTIDE SEQUENCE [LARGE SCALE GENOMIC DNA]</scope>
    <source>
        <strain evidence="3">NBRC 102515 / DSM 9628</strain>
    </source>
</reference>
<evidence type="ECO:0000313" key="2">
    <source>
        <dbReference type="EMBL" id="CDG85713.1"/>
    </source>
</evidence>
<organism evidence="2 3">
    <name type="scientific">Janthinobacterium agaricidamnosum NBRC 102515 = DSM 9628</name>
    <dbReference type="NCBI Taxonomy" id="1349767"/>
    <lineage>
        <taxon>Bacteria</taxon>
        <taxon>Pseudomonadati</taxon>
        <taxon>Pseudomonadota</taxon>
        <taxon>Betaproteobacteria</taxon>
        <taxon>Burkholderiales</taxon>
        <taxon>Oxalobacteraceae</taxon>
        <taxon>Janthinobacterium</taxon>
    </lineage>
</organism>
<dbReference type="AlphaFoldDB" id="W0VE70"/>
<dbReference type="Proteomes" id="UP000027604">
    <property type="component" value="Chromosome I"/>
</dbReference>
<feature type="region of interest" description="Disordered" evidence="1">
    <location>
        <begin position="48"/>
        <end position="84"/>
    </location>
</feature>
<keyword evidence="3" id="KW-1185">Reference proteome</keyword>
<gene>
    <name evidence="2" type="ORF">GJA_5116</name>
</gene>
<evidence type="ECO:0000313" key="3">
    <source>
        <dbReference type="Proteomes" id="UP000027604"/>
    </source>
</evidence>
<protein>
    <submittedName>
        <fullName evidence="2">Uncharacterized protein</fullName>
    </submittedName>
</protein>
<sequence length="120" mass="12990">MIMASLASLTSVSSLQSTIAFAERKVQQGQNQVQQDSDRLAQSRLQLDRDQEQVRQAQQQSRQAGQSEAAAAATPKPVNTSQAIQIPVPTQQVVASNFLNHQPQINAQGQTIGRLINVTA</sequence>
<dbReference type="KEGG" id="jag:GJA_5116"/>
<feature type="compositionally biased region" description="Low complexity" evidence="1">
    <location>
        <begin position="54"/>
        <end position="73"/>
    </location>
</feature>
<dbReference type="HOGENOM" id="CLU_2046486_0_0_4"/>
<dbReference type="RefSeq" id="WP_051781284.1">
    <property type="nucleotide sequence ID" value="NZ_BCTH01000043.1"/>
</dbReference>
<dbReference type="PATRIC" id="fig|1349767.4.peg.1723"/>